<feature type="domain" description="ACT-like" evidence="15">
    <location>
        <begin position="1080"/>
        <end position="1151"/>
    </location>
</feature>
<dbReference type="SUPFAM" id="SSF53686">
    <property type="entry name" value="Tryptophan synthase beta subunit-like PLP-dependent enzymes"/>
    <property type="match status" value="1"/>
</dbReference>
<evidence type="ECO:0000313" key="16">
    <source>
        <dbReference type="EMBL" id="GAO13742.1"/>
    </source>
</evidence>
<dbReference type="Pfam" id="PF03663">
    <property type="entry name" value="Glyco_hydro_76"/>
    <property type="match status" value="1"/>
</dbReference>
<dbReference type="Gene3D" id="3.40.1020.10">
    <property type="entry name" value="Biosynthetic Threonine Deaminase, Domain 3"/>
    <property type="match status" value="1"/>
</dbReference>
<dbReference type="Proteomes" id="UP000054053">
    <property type="component" value="Unassembled WGS sequence"/>
</dbReference>
<comment type="subunit">
    <text evidence="5">Homotetramer.</text>
</comment>
<evidence type="ECO:0000256" key="4">
    <source>
        <dbReference type="ARBA" id="ARBA00010869"/>
    </source>
</evidence>
<dbReference type="GO" id="GO:0006567">
    <property type="term" value="P:L-threonine catabolic process"/>
    <property type="evidence" value="ECO:0007669"/>
    <property type="project" value="TreeGrafter"/>
</dbReference>
<dbReference type="InterPro" id="IPR005787">
    <property type="entry name" value="Thr_deHydtase_biosynth"/>
</dbReference>
<keyword evidence="10 12" id="KW-0456">Lyase</keyword>
<dbReference type="NCBIfam" id="NF006674">
    <property type="entry name" value="PRK09224.1"/>
    <property type="match status" value="1"/>
</dbReference>
<dbReference type="InterPro" id="IPR038110">
    <property type="entry name" value="TD_ACT-like_sf"/>
</dbReference>
<accession>A0A1B5KS98</accession>
<comment type="cofactor">
    <cofactor evidence="2 12">
        <name>pyridoxal 5'-phosphate</name>
        <dbReference type="ChEBI" id="CHEBI:597326"/>
    </cofactor>
</comment>
<dbReference type="InterPro" id="IPR036052">
    <property type="entry name" value="TrpB-like_PALP_sf"/>
</dbReference>
<proteinExistence type="inferred from homology"/>
<keyword evidence="7 12" id="KW-0412">Isoleucine biosynthesis</keyword>
<dbReference type="InterPro" id="IPR005198">
    <property type="entry name" value="Glyco_hydro_76"/>
</dbReference>
<reference evidence="17" key="1">
    <citation type="journal article" date="2016" name="Genome Announc.">
        <title>Genome sequence of Ustilaginoidea virens IPU010, a rice pathogenic fungus causing false smut.</title>
        <authorList>
            <person name="Kumagai T."/>
            <person name="Ishii T."/>
            <person name="Terai G."/>
            <person name="Umemura M."/>
            <person name="Machida M."/>
            <person name="Asai K."/>
        </authorList>
    </citation>
    <scope>NUCLEOTIDE SEQUENCE [LARGE SCALE GENOMIC DNA]</scope>
    <source>
        <strain evidence="17">IPU010</strain>
    </source>
</reference>
<dbReference type="UniPathway" id="UPA00047">
    <property type="reaction ID" value="UER00054"/>
</dbReference>
<dbReference type="Pfam" id="PF00585">
    <property type="entry name" value="Thr_dehydrat_C"/>
    <property type="match status" value="2"/>
</dbReference>
<dbReference type="PROSITE" id="PS51672">
    <property type="entry name" value="ACT_LIKE"/>
    <property type="match status" value="2"/>
</dbReference>
<feature type="region of interest" description="Disordered" evidence="13">
    <location>
        <begin position="600"/>
        <end position="630"/>
    </location>
</feature>
<dbReference type="Gene3D" id="3.40.50.1100">
    <property type="match status" value="2"/>
</dbReference>
<dbReference type="PROSITE" id="PS00165">
    <property type="entry name" value="DEHYDRATASE_SER_THR"/>
    <property type="match status" value="1"/>
</dbReference>
<dbReference type="AlphaFoldDB" id="A0A1B5KS98"/>
<dbReference type="GO" id="GO:0006565">
    <property type="term" value="P:L-serine catabolic process"/>
    <property type="evidence" value="ECO:0007669"/>
    <property type="project" value="TreeGrafter"/>
</dbReference>
<dbReference type="FunFam" id="3.40.1020.10:FF:000001">
    <property type="entry name" value="L-threonine dehydratase"/>
    <property type="match status" value="1"/>
</dbReference>
<evidence type="ECO:0000256" key="14">
    <source>
        <dbReference type="SAM" id="SignalP"/>
    </source>
</evidence>
<feature type="domain" description="ACT-like" evidence="15">
    <location>
        <begin position="982"/>
        <end position="1058"/>
    </location>
</feature>
<evidence type="ECO:0000256" key="12">
    <source>
        <dbReference type="RuleBase" id="RU362012"/>
    </source>
</evidence>
<dbReference type="EC" id="4.3.1.19" evidence="12"/>
<keyword evidence="11 12" id="KW-0100">Branched-chain amino acid biosynthesis</keyword>
<evidence type="ECO:0000256" key="10">
    <source>
        <dbReference type="ARBA" id="ARBA00023239"/>
    </source>
</evidence>
<comment type="pathway">
    <text evidence="3 12">Amino-acid biosynthesis; L-isoleucine biosynthesis; 2-oxobutanoate from L-threonine: step 1/1.</text>
</comment>
<dbReference type="PANTHER" id="PTHR48078">
    <property type="entry name" value="THREONINE DEHYDRATASE, MITOCHONDRIAL-RELATED"/>
    <property type="match status" value="1"/>
</dbReference>
<evidence type="ECO:0000256" key="5">
    <source>
        <dbReference type="ARBA" id="ARBA00011881"/>
    </source>
</evidence>
<gene>
    <name evidence="16" type="ORF">UVI_02018390</name>
</gene>
<dbReference type="GO" id="GO:0030170">
    <property type="term" value="F:pyridoxal phosphate binding"/>
    <property type="evidence" value="ECO:0007669"/>
    <property type="project" value="InterPro"/>
</dbReference>
<comment type="similarity">
    <text evidence="4 12">Belongs to the serine/threonine dehydratase family.</text>
</comment>
<evidence type="ECO:0000256" key="9">
    <source>
        <dbReference type="ARBA" id="ARBA00022898"/>
    </source>
</evidence>
<evidence type="ECO:0000256" key="6">
    <source>
        <dbReference type="ARBA" id="ARBA00022605"/>
    </source>
</evidence>
<name>A0A1B5KS98_USTVR</name>
<evidence type="ECO:0000256" key="13">
    <source>
        <dbReference type="SAM" id="MobiDB-lite"/>
    </source>
</evidence>
<dbReference type="FunFam" id="3.40.50.1100:FF:000008">
    <property type="entry name" value="L-threonine dehydratase"/>
    <property type="match status" value="1"/>
</dbReference>
<dbReference type="CDD" id="cd04907">
    <property type="entry name" value="ACT_ThrD-I_2"/>
    <property type="match status" value="1"/>
</dbReference>
<keyword evidence="6 12" id="KW-0028">Amino-acid biosynthesis</keyword>
<dbReference type="GO" id="GO:0003941">
    <property type="term" value="F:L-serine ammonia-lyase activity"/>
    <property type="evidence" value="ECO:0007669"/>
    <property type="project" value="TreeGrafter"/>
</dbReference>
<evidence type="ECO:0000313" key="17">
    <source>
        <dbReference type="Proteomes" id="UP000054053"/>
    </source>
</evidence>
<dbReference type="PANTHER" id="PTHR48078:SF11">
    <property type="entry name" value="THREONINE DEHYDRATASE, MITOCHONDRIAL"/>
    <property type="match status" value="1"/>
</dbReference>
<dbReference type="InterPro" id="IPR050147">
    <property type="entry name" value="Ser/Thr_Dehydratase"/>
</dbReference>
<dbReference type="InterPro" id="IPR045865">
    <property type="entry name" value="ACT-like_dom_sf"/>
</dbReference>
<comment type="catalytic activity">
    <reaction evidence="1 12">
        <text>L-threonine = 2-oxobutanoate + NH4(+)</text>
        <dbReference type="Rhea" id="RHEA:22108"/>
        <dbReference type="ChEBI" id="CHEBI:16763"/>
        <dbReference type="ChEBI" id="CHEBI:28938"/>
        <dbReference type="ChEBI" id="CHEBI:57926"/>
        <dbReference type="EC" id="4.3.1.19"/>
    </reaction>
</comment>
<evidence type="ECO:0000256" key="7">
    <source>
        <dbReference type="ARBA" id="ARBA00022624"/>
    </source>
</evidence>
<evidence type="ECO:0000256" key="8">
    <source>
        <dbReference type="ARBA" id="ARBA00022737"/>
    </source>
</evidence>
<dbReference type="GO" id="GO:0005975">
    <property type="term" value="P:carbohydrate metabolic process"/>
    <property type="evidence" value="ECO:0007669"/>
    <property type="project" value="InterPro"/>
</dbReference>
<dbReference type="SUPFAM" id="SSF48208">
    <property type="entry name" value="Six-hairpin glycosidases"/>
    <property type="match status" value="1"/>
</dbReference>
<dbReference type="CDD" id="cd01562">
    <property type="entry name" value="Thr-dehyd"/>
    <property type="match status" value="1"/>
</dbReference>
<dbReference type="InterPro" id="IPR000634">
    <property type="entry name" value="Ser/Thr_deHydtase_PyrdxlP-BS"/>
</dbReference>
<evidence type="ECO:0000256" key="1">
    <source>
        <dbReference type="ARBA" id="ARBA00001274"/>
    </source>
</evidence>
<feature type="signal peptide" evidence="14">
    <location>
        <begin position="1"/>
        <end position="28"/>
    </location>
</feature>
<evidence type="ECO:0000256" key="2">
    <source>
        <dbReference type="ARBA" id="ARBA00001933"/>
    </source>
</evidence>
<evidence type="ECO:0000259" key="15">
    <source>
        <dbReference type="PROSITE" id="PS51672"/>
    </source>
</evidence>
<sequence>MSVMRMLQSLNALSCRVLLVLFISTAAGISVAELPPCSVLRQEAPHPCRPPAESFLSAQNDAAPCCRDPRILEDAYSALAVLQNVYYEATNGTWPTSIDWTGAVVETIISGMLSTMTKALDSVEDEYVWTQKEDLISTLYSHVTHSFFGQNATGILDQAYDDILWVVLGWVEAIKFVRLHSSLHHPGRHQKCLDLPEKLASALRNAPWHGSSWVCAFAERARAFWDFAITGWDTKLCHGGMNWNPRLVPYKNAITNELWISASISMYEYFSNDKFNETCLSSKGFPTNDQAYLTAALVAYQWLKEVNMTNSQGLYADGFHVDMGKPGNVECDQRDEMVYTYNQGVVLTGQRGLFKVTGDPSYLEQGHLLIQNVINSTGWDLGKNAPMDDVDEPNHGKLPPWRGLGRYGILEEQCDAGGTCSQDGQAFKGIFFHHFTAFCDPLDAQAFPNYAKFNQSEYSKVKAAHEKACRAYLGWTKHNADAALGTRDSMGRFGMWWGASIFRRVEATPDTDGINHTAPNATDYRNRGTPLDSVWGPRAAWQPGSKNLLGPCTNPSPGPESSIRDSQKPSPSAILSANNYMTPTVDMPSLLGHVQPNGVEAEANGHRRPETPAGRMALTDYSINPSPSSEETRARLRKAVPEDLLLPNGYPDYLRMIASATSRVYEACKVTPLTPAPNLSNRLECNVLLKREDTQPVFSFKLRGAYNKMAHLDPAVSWKGVVCCSAGNHAQGVAYSARKLKIPATIIMPEGTPSIKHMNVARLGGHVVLHGADFDAAKEECARREKQDGLINIPPFDDPYVIAGQGTIGNELFGQVNMSRVEAIFCCAGGGGLIAGIGFYVKRMAPHVKIIAVEAYDANALSQSLEKGERVVLDQVGLFADGAAVRTLGEETFRICQDVVDHVVEVTTDEICAAIKDMYDDTRAGLEPAGALSIAGLKKYVAQHPSEDSRRTLIAITSGANMNFDRLRFVAERAAVGEGKEVLLAITIPERPGAFAKLVDTIMPYAVTEFSYRYADKDVANVVLGLSLTAPASQRGQELRMLIDRIRNEAMTVTDLSSDELAKSHLRYLVGGRSDVANERLYMFSFPERPGALERFLKTLRPRFTISLFHYRNYGGDIAKVLAGISCPDQDSGELSQFLKDVDYPFEECTSSDVFRTFLRA</sequence>
<dbReference type="Pfam" id="PF00291">
    <property type="entry name" value="PALP"/>
    <property type="match status" value="1"/>
</dbReference>
<dbReference type="NCBIfam" id="TIGR01124">
    <property type="entry name" value="ilvA_2Cterm"/>
    <property type="match status" value="1"/>
</dbReference>
<dbReference type="InterPro" id="IPR001926">
    <property type="entry name" value="TrpB-like_PALP"/>
</dbReference>
<dbReference type="Gene3D" id="1.50.10.20">
    <property type="match status" value="1"/>
</dbReference>
<dbReference type="GO" id="GO:0009097">
    <property type="term" value="P:isoleucine biosynthetic process"/>
    <property type="evidence" value="ECO:0007669"/>
    <property type="project" value="UniProtKB-UniRule"/>
</dbReference>
<organism evidence="16 17">
    <name type="scientific">Ustilaginoidea virens</name>
    <name type="common">Rice false smut fungus</name>
    <name type="synonym">Villosiclava virens</name>
    <dbReference type="NCBI Taxonomy" id="1159556"/>
    <lineage>
        <taxon>Eukaryota</taxon>
        <taxon>Fungi</taxon>
        <taxon>Dikarya</taxon>
        <taxon>Ascomycota</taxon>
        <taxon>Pezizomycotina</taxon>
        <taxon>Sordariomycetes</taxon>
        <taxon>Hypocreomycetidae</taxon>
        <taxon>Hypocreales</taxon>
        <taxon>Clavicipitaceae</taxon>
        <taxon>Ustilaginoidea</taxon>
    </lineage>
</organism>
<dbReference type="SUPFAM" id="SSF55021">
    <property type="entry name" value="ACT-like"/>
    <property type="match status" value="1"/>
</dbReference>
<feature type="chain" id="PRO_5008577528" description="Threonine dehydratase" evidence="14">
    <location>
        <begin position="29"/>
        <end position="1161"/>
    </location>
</feature>
<keyword evidence="9 12" id="KW-0663">Pyridoxal phosphate</keyword>
<dbReference type="EMBL" id="BBTG02000007">
    <property type="protein sequence ID" value="GAO13742.1"/>
    <property type="molecule type" value="Genomic_DNA"/>
</dbReference>
<dbReference type="CDD" id="cd04906">
    <property type="entry name" value="ACT_ThrD-I_1"/>
    <property type="match status" value="1"/>
</dbReference>
<dbReference type="GO" id="GO:0004794">
    <property type="term" value="F:threonine deaminase activity"/>
    <property type="evidence" value="ECO:0007669"/>
    <property type="project" value="UniProtKB-UniRule"/>
</dbReference>
<keyword evidence="14" id="KW-0732">Signal</keyword>
<feature type="region of interest" description="Disordered" evidence="13">
    <location>
        <begin position="509"/>
        <end position="573"/>
    </location>
</feature>
<protein>
    <recommendedName>
        <fullName evidence="12">Threonine dehydratase</fullName>
        <ecNumber evidence="12">4.3.1.19</ecNumber>
    </recommendedName>
    <alternativeName>
        <fullName evidence="12">Threonine deaminase</fullName>
    </alternativeName>
</protein>
<evidence type="ECO:0000256" key="3">
    <source>
        <dbReference type="ARBA" id="ARBA00004810"/>
    </source>
</evidence>
<comment type="caution">
    <text evidence="16">The sequence shown here is derived from an EMBL/GenBank/DDBJ whole genome shotgun (WGS) entry which is preliminary data.</text>
</comment>
<dbReference type="InterPro" id="IPR008928">
    <property type="entry name" value="6-hairpin_glycosidase_sf"/>
</dbReference>
<dbReference type="InterPro" id="IPR001721">
    <property type="entry name" value="TD_ACT-like"/>
</dbReference>
<keyword evidence="8" id="KW-0677">Repeat</keyword>
<evidence type="ECO:0000256" key="11">
    <source>
        <dbReference type="ARBA" id="ARBA00023304"/>
    </source>
</evidence>